<comment type="caution">
    <text evidence="1">The sequence shown here is derived from an EMBL/GenBank/DDBJ whole genome shotgun (WGS) entry which is preliminary data.</text>
</comment>
<evidence type="ECO:0000313" key="1">
    <source>
        <dbReference type="EMBL" id="RKG94171.1"/>
    </source>
</evidence>
<gene>
    <name evidence="1" type="ORF">D7V88_00190</name>
</gene>
<dbReference type="AlphaFoldDB" id="A0A3A8JUX6"/>
<name>A0A3A8JUX6_9BACT</name>
<dbReference type="Proteomes" id="UP000268094">
    <property type="component" value="Unassembled WGS sequence"/>
</dbReference>
<protein>
    <submittedName>
        <fullName evidence="1">Uncharacterized protein</fullName>
    </submittedName>
</protein>
<keyword evidence="2" id="KW-1185">Reference proteome</keyword>
<organism evidence="1 2">
    <name type="scientific">Corallococcus terminator</name>
    <dbReference type="NCBI Taxonomy" id="2316733"/>
    <lineage>
        <taxon>Bacteria</taxon>
        <taxon>Pseudomonadati</taxon>
        <taxon>Myxococcota</taxon>
        <taxon>Myxococcia</taxon>
        <taxon>Myxococcales</taxon>
        <taxon>Cystobacterineae</taxon>
        <taxon>Myxococcaceae</taxon>
        <taxon>Corallococcus</taxon>
    </lineage>
</organism>
<reference evidence="2" key="1">
    <citation type="submission" date="2018-09" db="EMBL/GenBank/DDBJ databases">
        <authorList>
            <person name="Livingstone P.G."/>
            <person name="Whitworth D.E."/>
        </authorList>
    </citation>
    <scope>NUCLEOTIDE SEQUENCE [LARGE SCALE GENOMIC DNA]</scope>
    <source>
        <strain evidence="2">CA054A</strain>
    </source>
</reference>
<accession>A0A3A8JUX6</accession>
<dbReference type="EMBL" id="RAVZ01000001">
    <property type="protein sequence ID" value="RKG94171.1"/>
    <property type="molecule type" value="Genomic_DNA"/>
</dbReference>
<sequence>MAAAHPSRQIEGFGDDALLQAIEWESVPLRIDHPLKHSEGRGLEIVNSFSDVLWATQHALQVDAHRRAALCFTHLKMVVGESIERVLVQACEEFLKPHRCSLTCFLRVP</sequence>
<evidence type="ECO:0000313" key="2">
    <source>
        <dbReference type="Proteomes" id="UP000268094"/>
    </source>
</evidence>
<proteinExistence type="predicted"/>